<dbReference type="Pfam" id="PF01061">
    <property type="entry name" value="ABC2_membrane"/>
    <property type="match status" value="1"/>
</dbReference>
<comment type="similarity">
    <text evidence="2 9">Belongs to the ABC-2 integral membrane protein family.</text>
</comment>
<feature type="transmembrane region" description="Helical" evidence="9">
    <location>
        <begin position="176"/>
        <end position="196"/>
    </location>
</feature>
<feature type="domain" description="ABC transmembrane type-2" evidence="10">
    <location>
        <begin position="32"/>
        <end position="264"/>
    </location>
</feature>
<feature type="transmembrane region" description="Helical" evidence="9">
    <location>
        <begin position="68"/>
        <end position="92"/>
    </location>
</feature>
<evidence type="ECO:0000256" key="9">
    <source>
        <dbReference type="RuleBase" id="RU361157"/>
    </source>
</evidence>
<organism evidence="11 12">
    <name type="scientific">Candidatus Solincola sediminis</name>
    <dbReference type="NCBI Taxonomy" id="1797199"/>
    <lineage>
        <taxon>Bacteria</taxon>
        <taxon>Bacillati</taxon>
        <taxon>Actinomycetota</taxon>
        <taxon>Candidatus Geothermincolia</taxon>
        <taxon>Candidatus Geothermincolales</taxon>
        <taxon>Candidatus Geothermincolaceae</taxon>
        <taxon>Candidatus Solincola</taxon>
    </lineage>
</organism>
<dbReference type="STRING" id="1797197.A2Y75_08350"/>
<evidence type="ECO:0000256" key="2">
    <source>
        <dbReference type="ARBA" id="ARBA00007783"/>
    </source>
</evidence>
<dbReference type="GO" id="GO:0015920">
    <property type="term" value="P:lipopolysaccharide transport"/>
    <property type="evidence" value="ECO:0007669"/>
    <property type="project" value="TreeGrafter"/>
</dbReference>
<evidence type="ECO:0000256" key="1">
    <source>
        <dbReference type="ARBA" id="ARBA00004429"/>
    </source>
</evidence>
<keyword evidence="6 9" id="KW-0812">Transmembrane</keyword>
<evidence type="ECO:0000256" key="7">
    <source>
        <dbReference type="ARBA" id="ARBA00022989"/>
    </source>
</evidence>
<keyword evidence="7 9" id="KW-1133">Transmembrane helix</keyword>
<dbReference type="AlphaFoldDB" id="A0A1F2WLL5"/>
<feature type="transmembrane region" description="Helical" evidence="9">
    <location>
        <begin position="208"/>
        <end position="224"/>
    </location>
</feature>
<feature type="transmembrane region" description="Helical" evidence="9">
    <location>
        <begin position="141"/>
        <end position="170"/>
    </location>
</feature>
<feature type="transmembrane region" description="Helical" evidence="9">
    <location>
        <begin position="34"/>
        <end position="56"/>
    </location>
</feature>
<proteinExistence type="inferred from homology"/>
<evidence type="ECO:0000256" key="4">
    <source>
        <dbReference type="ARBA" id="ARBA00022475"/>
    </source>
</evidence>
<dbReference type="GO" id="GO:0140359">
    <property type="term" value="F:ABC-type transporter activity"/>
    <property type="evidence" value="ECO:0007669"/>
    <property type="project" value="InterPro"/>
</dbReference>
<protein>
    <recommendedName>
        <fullName evidence="9">Transport permease protein</fullName>
    </recommendedName>
</protein>
<comment type="caution">
    <text evidence="11">The sequence shown here is derived from an EMBL/GenBank/DDBJ whole genome shotgun (WGS) entry which is preliminary data.</text>
</comment>
<keyword evidence="4 9" id="KW-1003">Cell membrane</keyword>
<dbReference type="Proteomes" id="UP000177876">
    <property type="component" value="Unassembled WGS sequence"/>
</dbReference>
<evidence type="ECO:0000256" key="8">
    <source>
        <dbReference type="ARBA" id="ARBA00023136"/>
    </source>
</evidence>
<dbReference type="InterPro" id="IPR013525">
    <property type="entry name" value="ABC2_TM"/>
</dbReference>
<feature type="transmembrane region" description="Helical" evidence="9">
    <location>
        <begin position="236"/>
        <end position="261"/>
    </location>
</feature>
<keyword evidence="5" id="KW-0997">Cell inner membrane</keyword>
<sequence length="272" mass="31502">MKEKLKRLFDYRELLFNLIHKEVKVKYKNSFLGFVWSLITPLMMLVVFYVAFGIIFKLRAMGMQFYAFFLMSGILPWNFMATSLLLSVGSVVNSSDLVKKVYFPREVLPLSHLGSSSFHFILQELMLIVFLLAFRVPLTPWIFMVPVVMLLEVTFIAGLSMFLSALNVFYRDVQHFTEIIIMAWFWMTPVIYPIALIRDNFPAWAQRIYMLNPMAHIILLWQRITYNSPHNGTEAALLSVPGLLGTIALSITLLVLGYVTFTRLEGRFAEFI</sequence>
<evidence type="ECO:0000313" key="11">
    <source>
        <dbReference type="EMBL" id="OFW57737.1"/>
    </source>
</evidence>
<dbReference type="PROSITE" id="PS51012">
    <property type="entry name" value="ABC_TM2"/>
    <property type="match status" value="1"/>
</dbReference>
<name>A0A1F2WLL5_9ACTN</name>
<evidence type="ECO:0000259" key="10">
    <source>
        <dbReference type="PROSITE" id="PS51012"/>
    </source>
</evidence>
<dbReference type="InterPro" id="IPR047817">
    <property type="entry name" value="ABC2_TM_bact-type"/>
</dbReference>
<feature type="transmembrane region" description="Helical" evidence="9">
    <location>
        <begin position="112"/>
        <end position="134"/>
    </location>
</feature>
<dbReference type="PANTHER" id="PTHR30413:SF8">
    <property type="entry name" value="TRANSPORT PERMEASE PROTEIN"/>
    <property type="match status" value="1"/>
</dbReference>
<gene>
    <name evidence="11" type="ORF">A2Y75_08350</name>
</gene>
<keyword evidence="8 9" id="KW-0472">Membrane</keyword>
<accession>A0A1F2WLL5</accession>
<dbReference type="GO" id="GO:0005886">
    <property type="term" value="C:plasma membrane"/>
    <property type="evidence" value="ECO:0007669"/>
    <property type="project" value="UniProtKB-SubCell"/>
</dbReference>
<comment type="subcellular location">
    <subcellularLocation>
        <location evidence="1">Cell inner membrane</location>
        <topology evidence="1">Multi-pass membrane protein</topology>
    </subcellularLocation>
    <subcellularLocation>
        <location evidence="9">Cell membrane</location>
        <topology evidence="9">Multi-pass membrane protein</topology>
    </subcellularLocation>
</comment>
<evidence type="ECO:0000256" key="5">
    <source>
        <dbReference type="ARBA" id="ARBA00022519"/>
    </source>
</evidence>
<evidence type="ECO:0000256" key="3">
    <source>
        <dbReference type="ARBA" id="ARBA00022448"/>
    </source>
</evidence>
<keyword evidence="3 9" id="KW-0813">Transport</keyword>
<evidence type="ECO:0000313" key="12">
    <source>
        <dbReference type="Proteomes" id="UP000177876"/>
    </source>
</evidence>
<dbReference type="EMBL" id="MELK01000030">
    <property type="protein sequence ID" value="OFW57737.1"/>
    <property type="molecule type" value="Genomic_DNA"/>
</dbReference>
<dbReference type="PANTHER" id="PTHR30413">
    <property type="entry name" value="INNER MEMBRANE TRANSPORT PERMEASE"/>
    <property type="match status" value="1"/>
</dbReference>
<evidence type="ECO:0000256" key="6">
    <source>
        <dbReference type="ARBA" id="ARBA00022692"/>
    </source>
</evidence>
<reference evidence="11 12" key="1">
    <citation type="journal article" date="2016" name="Nat. Commun.">
        <title>Thousands of microbial genomes shed light on interconnected biogeochemical processes in an aquifer system.</title>
        <authorList>
            <person name="Anantharaman K."/>
            <person name="Brown C.T."/>
            <person name="Hug L.A."/>
            <person name="Sharon I."/>
            <person name="Castelle C.J."/>
            <person name="Probst A.J."/>
            <person name="Thomas B.C."/>
            <person name="Singh A."/>
            <person name="Wilkins M.J."/>
            <person name="Karaoz U."/>
            <person name="Brodie E.L."/>
            <person name="Williams K.H."/>
            <person name="Hubbard S.S."/>
            <person name="Banfield J.F."/>
        </authorList>
    </citation>
    <scope>NUCLEOTIDE SEQUENCE [LARGE SCALE GENOMIC DNA]</scope>
</reference>